<keyword evidence="1" id="KW-0732">Signal</keyword>
<keyword evidence="4" id="KW-1185">Reference proteome</keyword>
<dbReference type="Proteomes" id="UP000256970">
    <property type="component" value="Unassembled WGS sequence"/>
</dbReference>
<dbReference type="PANTHER" id="PTHR13343:SF17">
    <property type="entry name" value="CELLULAR REPRESSOR OF E1A-STIMULATED GENES, ISOFORM A"/>
    <property type="match status" value="1"/>
</dbReference>
<dbReference type="Gene3D" id="2.30.110.10">
    <property type="entry name" value="Electron Transport, Fmn-binding Protein, Chain A"/>
    <property type="match status" value="1"/>
</dbReference>
<dbReference type="AlphaFoldDB" id="A0A383W100"/>
<sequence length="225" mass="24196">MRALLCLLAALSCATAATAAAADWPRPAHTEHAQLARWLAHTAQWGTISAWDAVNQRPVGGVASFSDGPPDSPTGRLYFYLTPMDETTQHITSYPACSFTVAEAQLQPNGCSGTDPEDPTCAKITVIGEMQHIASAEEADAAAAALFSRHAAMQQWPADHGFTFFELKVTEVHMLDWYGGMHIIPGSDYYAAELAPPSAAGSGQRQQRRQWRVQQALWGGGSAAR</sequence>
<evidence type="ECO:0000256" key="1">
    <source>
        <dbReference type="SAM" id="SignalP"/>
    </source>
</evidence>
<feature type="signal peptide" evidence="1">
    <location>
        <begin position="1"/>
        <end position="21"/>
    </location>
</feature>
<dbReference type="PANTHER" id="PTHR13343">
    <property type="entry name" value="CREG1 PROTEIN"/>
    <property type="match status" value="1"/>
</dbReference>
<evidence type="ECO:0000313" key="4">
    <source>
        <dbReference type="Proteomes" id="UP000256970"/>
    </source>
</evidence>
<dbReference type="InterPro" id="IPR012349">
    <property type="entry name" value="Split_barrel_FMN-bd"/>
</dbReference>
<organism evidence="3 4">
    <name type="scientific">Tetradesmus obliquus</name>
    <name type="common">Green alga</name>
    <name type="synonym">Acutodesmus obliquus</name>
    <dbReference type="NCBI Taxonomy" id="3088"/>
    <lineage>
        <taxon>Eukaryota</taxon>
        <taxon>Viridiplantae</taxon>
        <taxon>Chlorophyta</taxon>
        <taxon>core chlorophytes</taxon>
        <taxon>Chlorophyceae</taxon>
        <taxon>CS clade</taxon>
        <taxon>Sphaeropleales</taxon>
        <taxon>Scenedesmaceae</taxon>
        <taxon>Tetradesmus</taxon>
    </lineage>
</organism>
<dbReference type="SUPFAM" id="SSF50475">
    <property type="entry name" value="FMN-binding split barrel"/>
    <property type="match status" value="1"/>
</dbReference>
<name>A0A383W100_TETOB</name>
<proteinExistence type="predicted"/>
<feature type="chain" id="PRO_5016988044" description="CREG-like beta-barrel domain-containing protein" evidence="1">
    <location>
        <begin position="22"/>
        <end position="225"/>
    </location>
</feature>
<accession>A0A383W100</accession>
<reference evidence="3 4" key="1">
    <citation type="submission" date="2016-10" db="EMBL/GenBank/DDBJ databases">
        <authorList>
            <person name="Cai Z."/>
        </authorList>
    </citation>
    <scope>NUCLEOTIDE SEQUENCE [LARGE SCALE GENOMIC DNA]</scope>
</reference>
<dbReference type="InterPro" id="IPR055343">
    <property type="entry name" value="CREG_beta-barrel"/>
</dbReference>
<dbReference type="GO" id="GO:0005737">
    <property type="term" value="C:cytoplasm"/>
    <property type="evidence" value="ECO:0007669"/>
    <property type="project" value="UniProtKB-ARBA"/>
</dbReference>
<feature type="domain" description="CREG-like beta-barrel" evidence="2">
    <location>
        <begin position="27"/>
        <end position="190"/>
    </location>
</feature>
<evidence type="ECO:0000313" key="3">
    <source>
        <dbReference type="EMBL" id="SZX70773.1"/>
    </source>
</evidence>
<dbReference type="Pfam" id="PF13883">
    <property type="entry name" value="CREG_beta-barrel"/>
    <property type="match status" value="1"/>
</dbReference>
<evidence type="ECO:0000259" key="2">
    <source>
        <dbReference type="Pfam" id="PF13883"/>
    </source>
</evidence>
<dbReference type="EMBL" id="FNXT01001009">
    <property type="protein sequence ID" value="SZX70773.1"/>
    <property type="molecule type" value="Genomic_DNA"/>
</dbReference>
<protein>
    <recommendedName>
        <fullName evidence="2">CREG-like beta-barrel domain-containing protein</fullName>
    </recommendedName>
</protein>
<gene>
    <name evidence="3" type="ORF">BQ4739_LOCUS10950</name>
</gene>